<name>A0ABT7PD72_9BACT</name>
<dbReference type="RefSeq" id="WP_289161954.1">
    <property type="nucleotide sequence ID" value="NZ_JASZZN010000001.1"/>
</dbReference>
<keyword evidence="2" id="KW-1185">Reference proteome</keyword>
<protein>
    <recommendedName>
        <fullName evidence="3">HEAT repeat domain-containing protein</fullName>
    </recommendedName>
</protein>
<evidence type="ECO:0008006" key="3">
    <source>
        <dbReference type="Google" id="ProtNLM"/>
    </source>
</evidence>
<evidence type="ECO:0000313" key="1">
    <source>
        <dbReference type="EMBL" id="MDM4014191.1"/>
    </source>
</evidence>
<proteinExistence type="predicted"/>
<sequence length="594" mass="68373">MAARLQSSGGSWLVVQELFESADPAFVDELCRFNDAETLGSFAGLWLKDRRPEARRFLSQYLNQPLNHFRHEALVKRLFKLAEEAGDDEVMAWMMVAFDRSIRRVVTSRYQYDWQTRESWEEETLSVPHGRVMPRNPRILRWFKDRASLRLFSLKTRRYLRRRSWRYFRKLGNRDPQRYLEAMVIALSRYTDQDVADGVALIDNWGMMHALFHDSPVLESYPVGWNIADDRSLGELAPAPAFLSAWKRDASPLLRLVSDANCRPVRQWCLEMLRSNHAEAIAQLDLETILNWLSGEATELAEFAAEILESHRDASQINTSDWVRLLCESNPAVLAPLARAAAEQIDPNRLSLREIVSVATQPSSLVATLGHRWLQARTLVTRDDCLLALEICEARSESDREALVGTVSKLIAASPSFDSDLAMDILDSRHADVRRCGWQWLLDEDRLRNDPSVWQRLIESPYDDIQLPLVGLLERELREPMQRRRDSATEMRIGQSLGSNDLRRLWATVLLNTRRGSRRKPGVVRQIIEHLERHPDQLNELKPLLSISLRSIRSTEWKSVIAGITGIAARNPHMTTELEEAFPELKLLAESEDR</sequence>
<reference evidence="1 2" key="1">
    <citation type="submission" date="2023-06" db="EMBL/GenBank/DDBJ databases">
        <title>Roseiconus lacunae JC819 isolated from Gulf of Mannar region, Tamil Nadu.</title>
        <authorList>
            <person name="Pk S."/>
            <person name="Ch S."/>
            <person name="Ch V.R."/>
        </authorList>
    </citation>
    <scope>NUCLEOTIDE SEQUENCE [LARGE SCALE GENOMIC DNA]</scope>
    <source>
        <strain evidence="1 2">JC819</strain>
    </source>
</reference>
<organism evidence="1 2">
    <name type="scientific">Roseiconus lacunae</name>
    <dbReference type="NCBI Taxonomy" id="2605694"/>
    <lineage>
        <taxon>Bacteria</taxon>
        <taxon>Pseudomonadati</taxon>
        <taxon>Planctomycetota</taxon>
        <taxon>Planctomycetia</taxon>
        <taxon>Pirellulales</taxon>
        <taxon>Pirellulaceae</taxon>
        <taxon>Roseiconus</taxon>
    </lineage>
</organism>
<accession>A0ABT7PD72</accession>
<gene>
    <name evidence="1" type="ORF">QTN89_02030</name>
</gene>
<comment type="caution">
    <text evidence="1">The sequence shown here is derived from an EMBL/GenBank/DDBJ whole genome shotgun (WGS) entry which is preliminary data.</text>
</comment>
<dbReference type="EMBL" id="JASZZN010000001">
    <property type="protein sequence ID" value="MDM4014191.1"/>
    <property type="molecule type" value="Genomic_DNA"/>
</dbReference>
<dbReference type="Proteomes" id="UP001239462">
    <property type="component" value="Unassembled WGS sequence"/>
</dbReference>
<evidence type="ECO:0000313" key="2">
    <source>
        <dbReference type="Proteomes" id="UP001239462"/>
    </source>
</evidence>